<feature type="domain" description="BTB" evidence="1">
    <location>
        <begin position="39"/>
        <end position="135"/>
    </location>
</feature>
<evidence type="ECO:0000259" key="1">
    <source>
        <dbReference type="SMART" id="SM00225"/>
    </source>
</evidence>
<accession>A0ABQ8JZX9</accession>
<comment type="caution">
    <text evidence="2">The sequence shown here is derived from an EMBL/GenBank/DDBJ whole genome shotgun (WGS) entry which is preliminary data.</text>
</comment>
<organism evidence="2 3">
    <name type="scientific">Rhodofomes roseus</name>
    <dbReference type="NCBI Taxonomy" id="34475"/>
    <lineage>
        <taxon>Eukaryota</taxon>
        <taxon>Fungi</taxon>
        <taxon>Dikarya</taxon>
        <taxon>Basidiomycota</taxon>
        <taxon>Agaricomycotina</taxon>
        <taxon>Agaricomycetes</taxon>
        <taxon>Polyporales</taxon>
        <taxon>Rhodofomes</taxon>
    </lineage>
</organism>
<dbReference type="EMBL" id="JADCUA010000034">
    <property type="protein sequence ID" value="KAH9829951.1"/>
    <property type="molecule type" value="Genomic_DNA"/>
</dbReference>
<dbReference type="SMART" id="SM00225">
    <property type="entry name" value="BTB"/>
    <property type="match status" value="1"/>
</dbReference>
<dbReference type="SUPFAM" id="SSF54695">
    <property type="entry name" value="POZ domain"/>
    <property type="match status" value="1"/>
</dbReference>
<dbReference type="InterPro" id="IPR011333">
    <property type="entry name" value="SKP1/BTB/POZ_sf"/>
</dbReference>
<dbReference type="InterPro" id="IPR000210">
    <property type="entry name" value="BTB/POZ_dom"/>
</dbReference>
<evidence type="ECO:0000313" key="2">
    <source>
        <dbReference type="EMBL" id="KAH9829951.1"/>
    </source>
</evidence>
<keyword evidence="3" id="KW-1185">Reference proteome</keyword>
<name>A0ABQ8JZX9_9APHY</name>
<dbReference type="GeneID" id="71998949"/>
<gene>
    <name evidence="2" type="ORF">C8Q71DRAFT_384320</name>
</gene>
<dbReference type="Proteomes" id="UP000814176">
    <property type="component" value="Unassembled WGS sequence"/>
</dbReference>
<sequence>MEFEDGTAIWASSGTVQAPLVESFIMDDQVSEEFHADDADIKVRSSDGVLFKVHQRTVDKYSEGLLGNGVPNSRGEFELKENCETLGLLFQYMYRKRPELSAVPFSTLRSVADAADTYQMYSLSDMCECQMSRHARTYPVDVLAYAAKRSLADLVDEAASRSTGIDAETALTALGQETFIPWVLYRETWNTIIRDVNDPPAVLHKGGMRTCELWHMYYMAVANDLRAFGPGEVQEGGRVFGKYRSSLRSCTHCKLRAENWARAFGSAPGRMPKFSSVVSEMAS</sequence>
<proteinExistence type="predicted"/>
<dbReference type="Gene3D" id="3.30.710.10">
    <property type="entry name" value="Potassium Channel Kv1.1, Chain A"/>
    <property type="match status" value="1"/>
</dbReference>
<reference evidence="2 3" key="1">
    <citation type="journal article" date="2021" name="Environ. Microbiol.">
        <title>Gene family expansions and transcriptome signatures uncover fungal adaptations to wood decay.</title>
        <authorList>
            <person name="Hage H."/>
            <person name="Miyauchi S."/>
            <person name="Viragh M."/>
            <person name="Drula E."/>
            <person name="Min B."/>
            <person name="Chaduli D."/>
            <person name="Navarro D."/>
            <person name="Favel A."/>
            <person name="Norest M."/>
            <person name="Lesage-Meessen L."/>
            <person name="Balint B."/>
            <person name="Merenyi Z."/>
            <person name="de Eugenio L."/>
            <person name="Morin E."/>
            <person name="Martinez A.T."/>
            <person name="Baldrian P."/>
            <person name="Stursova M."/>
            <person name="Martinez M.J."/>
            <person name="Novotny C."/>
            <person name="Magnuson J.K."/>
            <person name="Spatafora J.W."/>
            <person name="Maurice S."/>
            <person name="Pangilinan J."/>
            <person name="Andreopoulos W."/>
            <person name="LaButti K."/>
            <person name="Hundley H."/>
            <person name="Na H."/>
            <person name="Kuo A."/>
            <person name="Barry K."/>
            <person name="Lipzen A."/>
            <person name="Henrissat B."/>
            <person name="Riley R."/>
            <person name="Ahrendt S."/>
            <person name="Nagy L.G."/>
            <person name="Grigoriev I.V."/>
            <person name="Martin F."/>
            <person name="Rosso M.N."/>
        </authorList>
    </citation>
    <scope>NUCLEOTIDE SEQUENCE [LARGE SCALE GENOMIC DNA]</scope>
    <source>
        <strain evidence="2 3">CIRM-BRFM 1785</strain>
    </source>
</reference>
<protein>
    <recommendedName>
        <fullName evidence="1">BTB domain-containing protein</fullName>
    </recommendedName>
</protein>
<evidence type="ECO:0000313" key="3">
    <source>
        <dbReference type="Proteomes" id="UP000814176"/>
    </source>
</evidence>
<dbReference type="RefSeq" id="XP_047773314.1">
    <property type="nucleotide sequence ID" value="XM_047918217.1"/>
</dbReference>